<dbReference type="AlphaFoldDB" id="W4V2E9"/>
<dbReference type="EMBL" id="BAVR01000003">
    <property type="protein sequence ID" value="GAE86978.1"/>
    <property type="molecule type" value="Genomic_DNA"/>
</dbReference>
<gene>
    <name evidence="2" type="ORF">JCM21531_315</name>
</gene>
<dbReference type="Proteomes" id="UP000019109">
    <property type="component" value="Unassembled WGS sequence"/>
</dbReference>
<keyword evidence="1" id="KW-0812">Transmembrane</keyword>
<dbReference type="STRING" id="1294263.JCM21531_315"/>
<comment type="caution">
    <text evidence="2">The sequence shown here is derived from an EMBL/GenBank/DDBJ whole genome shotgun (WGS) entry which is preliminary data.</text>
</comment>
<keyword evidence="1" id="KW-0472">Membrane</keyword>
<name>W4V2E9_9FIRM</name>
<feature type="transmembrane region" description="Helical" evidence="1">
    <location>
        <begin position="7"/>
        <end position="31"/>
    </location>
</feature>
<evidence type="ECO:0000313" key="2">
    <source>
        <dbReference type="EMBL" id="GAE86978.1"/>
    </source>
</evidence>
<dbReference type="RefSeq" id="WP_038286772.1">
    <property type="nucleotide sequence ID" value="NZ_BAVR01000003.1"/>
</dbReference>
<reference evidence="2" key="1">
    <citation type="journal article" date="2014" name="Genome Announc.">
        <title>Draft Genome Sequence of Clostridium straminisolvens Strain JCM 21531T, Isolated from a Cellulose-Degrading Bacterial Community.</title>
        <authorList>
            <person name="Yuki M."/>
            <person name="Oshima K."/>
            <person name="Suda W."/>
            <person name="Sakamoto M."/>
            <person name="Kitamura K."/>
            <person name="Iida T."/>
            <person name="Hattori M."/>
            <person name="Ohkuma M."/>
        </authorList>
    </citation>
    <scope>NUCLEOTIDE SEQUENCE [LARGE SCALE GENOMIC DNA]</scope>
    <source>
        <strain evidence="2">JCM 21531</strain>
    </source>
</reference>
<feature type="transmembrane region" description="Helical" evidence="1">
    <location>
        <begin position="51"/>
        <end position="70"/>
    </location>
</feature>
<proteinExistence type="predicted"/>
<keyword evidence="1" id="KW-1133">Transmembrane helix</keyword>
<keyword evidence="3" id="KW-1185">Reference proteome</keyword>
<organism evidence="2 3">
    <name type="scientific">Acetivibrio straminisolvens JCM 21531</name>
    <dbReference type="NCBI Taxonomy" id="1294263"/>
    <lineage>
        <taxon>Bacteria</taxon>
        <taxon>Bacillati</taxon>
        <taxon>Bacillota</taxon>
        <taxon>Clostridia</taxon>
        <taxon>Eubacteriales</taxon>
        <taxon>Oscillospiraceae</taxon>
        <taxon>Acetivibrio</taxon>
    </lineage>
</organism>
<evidence type="ECO:0000313" key="3">
    <source>
        <dbReference type="Proteomes" id="UP000019109"/>
    </source>
</evidence>
<evidence type="ECO:0000256" key="1">
    <source>
        <dbReference type="SAM" id="Phobius"/>
    </source>
</evidence>
<protein>
    <submittedName>
        <fullName evidence="2">Uncharacterized protein</fullName>
    </submittedName>
</protein>
<accession>W4V2E9</accession>
<sequence>MSNKERLAIAIRMILIILCIAISTFILYLLYNKMQVIIFNQADSMLFIGTQNSGMIFFIIATIFTFLIIYRIYYGRYILMLIGVNKEVKFLSVLILFTVMSICLLTYEFFSYSIVTRESIISRDNVFRKQVNYKLEDINNISVSAFIERIRRKNRIVLYYTIYTNDGKTIELNESKEFWEKIVDLDKYLESKGLKIKRQKIDLNTMIMLGREYGFRKENGIDDVIDQIFIVEKSSDEFFY</sequence>
<feature type="transmembrane region" description="Helical" evidence="1">
    <location>
        <begin position="90"/>
        <end position="110"/>
    </location>
</feature>